<feature type="domain" description="NERD" evidence="1">
    <location>
        <begin position="37"/>
        <end position="139"/>
    </location>
</feature>
<evidence type="ECO:0000259" key="1">
    <source>
        <dbReference type="Pfam" id="PF08378"/>
    </source>
</evidence>
<reference evidence="2 3" key="1">
    <citation type="submission" date="2019-01" db="EMBL/GenBank/DDBJ databases">
        <title>Draft genome sequences of the type strains of six Macrococcus species.</title>
        <authorList>
            <person name="Mazhar S."/>
            <person name="Altermann E."/>
            <person name="Hill C."/>
            <person name="Mcauliffe O."/>
        </authorList>
    </citation>
    <scope>NUCLEOTIDE SEQUENCE [LARGE SCALE GENOMIC DNA]</scope>
    <source>
        <strain evidence="2 3">CCM4811</strain>
    </source>
</reference>
<evidence type="ECO:0000313" key="2">
    <source>
        <dbReference type="EMBL" id="TDL98423.1"/>
    </source>
</evidence>
<protein>
    <submittedName>
        <fullName evidence="2">NERD domain-containing protein</fullName>
    </submittedName>
</protein>
<organism evidence="2 3">
    <name type="scientific">Macrococcus brunensis</name>
    <dbReference type="NCBI Taxonomy" id="198483"/>
    <lineage>
        <taxon>Bacteria</taxon>
        <taxon>Bacillati</taxon>
        <taxon>Bacillota</taxon>
        <taxon>Bacilli</taxon>
        <taxon>Bacillales</taxon>
        <taxon>Staphylococcaceae</taxon>
        <taxon>Macrococcus</taxon>
    </lineage>
</organism>
<accession>A0A4R6BFB0</accession>
<dbReference type="EMBL" id="SCWA01000004">
    <property type="protein sequence ID" value="TDL98423.1"/>
    <property type="molecule type" value="Genomic_DNA"/>
</dbReference>
<sequence>MFLKKHAQDTYIKYILAADGRILLDEYDDRVLRNYVKGLDGEQLFYEMTQSLSCLQLWDVSVEMKGSVQFDFLFISDGRIYHFEIKNFSGNYSFMHGNLVSEHGYVYKDVLSQLMRADYKLKELVRSTRYEVISRVVFINPSFRVEGWRGHSNVLFHHQLDGVIDYFKNSEVTREDYELAAYLIKQHRTHNKYQRIKYYPVTEMKKEMRCPKCRKLSLCHVKNMHYTSCYCGYTEKLDSTIFRVIDELEILKVGPLKITTLVEWTGLNRKTIERFMQKYCERQEKYCYSLKNVVKTKESTTFLPEIT</sequence>
<dbReference type="Pfam" id="PF08378">
    <property type="entry name" value="NERD"/>
    <property type="match status" value="1"/>
</dbReference>
<dbReference type="InterPro" id="IPR011528">
    <property type="entry name" value="NERD"/>
</dbReference>
<dbReference type="OrthoDB" id="2418082at2"/>
<dbReference type="AlphaFoldDB" id="A0A4R6BFB0"/>
<proteinExistence type="predicted"/>
<keyword evidence="3" id="KW-1185">Reference proteome</keyword>
<comment type="caution">
    <text evidence="2">The sequence shown here is derived from an EMBL/GenBank/DDBJ whole genome shotgun (WGS) entry which is preliminary data.</text>
</comment>
<gene>
    <name evidence="2" type="ORF">ERX27_03025</name>
</gene>
<dbReference type="RefSeq" id="WP_133431364.1">
    <property type="nucleotide sequence ID" value="NZ_CP092179.1"/>
</dbReference>
<evidence type="ECO:0000313" key="3">
    <source>
        <dbReference type="Proteomes" id="UP000295310"/>
    </source>
</evidence>
<dbReference type="Proteomes" id="UP000295310">
    <property type="component" value="Unassembled WGS sequence"/>
</dbReference>
<name>A0A4R6BFB0_9STAP</name>